<proteinExistence type="predicted"/>
<dbReference type="AlphaFoldDB" id="A0A1I6TSQ2"/>
<evidence type="ECO:0000256" key="1">
    <source>
        <dbReference type="SAM" id="Phobius"/>
    </source>
</evidence>
<gene>
    <name evidence="2" type="ORF">SAMN04488556_3391</name>
</gene>
<sequence>MMTSLTEVKNMWSTTTDYNSPWLKLFSVIATVVVGWAISWELSGAWEEMFGYSSVITVLTTILVLLTLYFCFSYVITQTSKLN</sequence>
<evidence type="ECO:0000313" key="2">
    <source>
        <dbReference type="EMBL" id="SFS92194.1"/>
    </source>
</evidence>
<feature type="transmembrane region" description="Helical" evidence="1">
    <location>
        <begin position="50"/>
        <end position="76"/>
    </location>
</feature>
<dbReference type="OrthoDB" id="383808at2157"/>
<keyword evidence="1" id="KW-0812">Transmembrane</keyword>
<dbReference type="RefSeq" id="WP_139231203.1">
    <property type="nucleotide sequence ID" value="NZ_FOZS01000003.1"/>
</dbReference>
<evidence type="ECO:0000313" key="3">
    <source>
        <dbReference type="Proteomes" id="UP000199199"/>
    </source>
</evidence>
<name>A0A1I6TSQ2_9EURY</name>
<organism evidence="2 3">
    <name type="scientific">Halostagnicola kamekurae</name>
    <dbReference type="NCBI Taxonomy" id="619731"/>
    <lineage>
        <taxon>Archaea</taxon>
        <taxon>Methanobacteriati</taxon>
        <taxon>Methanobacteriota</taxon>
        <taxon>Stenosarchaea group</taxon>
        <taxon>Halobacteria</taxon>
        <taxon>Halobacteriales</taxon>
        <taxon>Natrialbaceae</taxon>
        <taxon>Halostagnicola</taxon>
    </lineage>
</organism>
<accession>A0A1I6TSQ2</accession>
<dbReference type="Proteomes" id="UP000199199">
    <property type="component" value="Unassembled WGS sequence"/>
</dbReference>
<keyword evidence="1" id="KW-1133">Transmembrane helix</keyword>
<feature type="transmembrane region" description="Helical" evidence="1">
    <location>
        <begin position="21"/>
        <end position="38"/>
    </location>
</feature>
<keyword evidence="1" id="KW-0472">Membrane</keyword>
<dbReference type="EMBL" id="FOZS01000003">
    <property type="protein sequence ID" value="SFS92194.1"/>
    <property type="molecule type" value="Genomic_DNA"/>
</dbReference>
<keyword evidence="3" id="KW-1185">Reference proteome</keyword>
<protein>
    <submittedName>
        <fullName evidence="2">Uncharacterized protein</fullName>
    </submittedName>
</protein>
<reference evidence="3" key="1">
    <citation type="submission" date="2016-10" db="EMBL/GenBank/DDBJ databases">
        <authorList>
            <person name="Varghese N."/>
            <person name="Submissions S."/>
        </authorList>
    </citation>
    <scope>NUCLEOTIDE SEQUENCE [LARGE SCALE GENOMIC DNA]</scope>
    <source>
        <strain evidence="3">DSM 22427</strain>
    </source>
</reference>